<proteinExistence type="predicted"/>
<comment type="caution">
    <text evidence="2">The sequence shown here is derived from an EMBL/GenBank/DDBJ whole genome shotgun (WGS) entry which is preliminary data.</text>
</comment>
<feature type="transmembrane region" description="Helical" evidence="1">
    <location>
        <begin position="12"/>
        <end position="37"/>
    </location>
</feature>
<name>A0A8I3A6N3_9AGAM</name>
<sequence>MTCNSVRYPFSHYLQSIIITPTSILAPSHTVTVFFYIPHDPSSTRRTNDCDVSRARRM</sequence>
<keyword evidence="1" id="KW-0472">Membrane</keyword>
<reference evidence="2" key="1">
    <citation type="submission" date="2021-03" db="EMBL/GenBank/DDBJ databases">
        <title>Evolutionary innovations through gain and loss of genes in the ectomycorrhizal Boletales.</title>
        <authorList>
            <person name="Wu G."/>
            <person name="Miyauchi S."/>
            <person name="Morin E."/>
            <person name="Yang Z.-L."/>
            <person name="Xu J."/>
            <person name="Martin F.M."/>
        </authorList>
    </citation>
    <scope>NUCLEOTIDE SEQUENCE</scope>
    <source>
        <strain evidence="2">BR01</strain>
    </source>
</reference>
<accession>A0A8I3A6N3</accession>
<evidence type="ECO:0000256" key="1">
    <source>
        <dbReference type="SAM" id="Phobius"/>
    </source>
</evidence>
<organism evidence="2 3">
    <name type="scientific">Boletus reticuloceps</name>
    <dbReference type="NCBI Taxonomy" id="495285"/>
    <lineage>
        <taxon>Eukaryota</taxon>
        <taxon>Fungi</taxon>
        <taxon>Dikarya</taxon>
        <taxon>Basidiomycota</taxon>
        <taxon>Agaricomycotina</taxon>
        <taxon>Agaricomycetes</taxon>
        <taxon>Agaricomycetidae</taxon>
        <taxon>Boletales</taxon>
        <taxon>Boletineae</taxon>
        <taxon>Boletaceae</taxon>
        <taxon>Boletoideae</taxon>
        <taxon>Boletus</taxon>
    </lineage>
</organism>
<evidence type="ECO:0000313" key="3">
    <source>
        <dbReference type="Proteomes" id="UP000683000"/>
    </source>
</evidence>
<keyword evidence="3" id="KW-1185">Reference proteome</keyword>
<protein>
    <submittedName>
        <fullName evidence="2">Uncharacterized protein</fullName>
    </submittedName>
</protein>
<evidence type="ECO:0000313" key="2">
    <source>
        <dbReference type="EMBL" id="KAG6372213.1"/>
    </source>
</evidence>
<dbReference type="Proteomes" id="UP000683000">
    <property type="component" value="Unassembled WGS sequence"/>
</dbReference>
<dbReference type="EMBL" id="JAGFBS010000029">
    <property type="protein sequence ID" value="KAG6372213.1"/>
    <property type="molecule type" value="Genomic_DNA"/>
</dbReference>
<keyword evidence="1" id="KW-1133">Transmembrane helix</keyword>
<gene>
    <name evidence="2" type="ORF">JVT61DRAFT_8007</name>
</gene>
<keyword evidence="1" id="KW-0812">Transmembrane</keyword>
<dbReference type="AlphaFoldDB" id="A0A8I3A6N3"/>